<dbReference type="AlphaFoldDB" id="A0A3E4UMK6"/>
<evidence type="ECO:0000313" key="2">
    <source>
        <dbReference type="EMBL" id="RGM12331.1"/>
    </source>
</evidence>
<dbReference type="RefSeq" id="WP_117742043.1">
    <property type="nucleotide sequence ID" value="NZ_QSSV01000015.1"/>
</dbReference>
<proteinExistence type="predicted"/>
<dbReference type="Pfam" id="PF19898">
    <property type="entry name" value="DUF6371"/>
    <property type="match status" value="1"/>
</dbReference>
<dbReference type="Proteomes" id="UP000261223">
    <property type="component" value="Unassembled WGS sequence"/>
</dbReference>
<feature type="domain" description="DUF6371" evidence="1">
    <location>
        <begin position="28"/>
        <end position="185"/>
    </location>
</feature>
<evidence type="ECO:0000259" key="1">
    <source>
        <dbReference type="Pfam" id="PF19898"/>
    </source>
</evidence>
<comment type="caution">
    <text evidence="2">The sequence shown here is derived from an EMBL/GenBank/DDBJ whole genome shotgun (WGS) entry which is preliminary data.</text>
</comment>
<protein>
    <recommendedName>
        <fullName evidence="1">DUF6371 domain-containing protein</fullName>
    </recommendedName>
</protein>
<dbReference type="InterPro" id="IPR045951">
    <property type="entry name" value="DUF6371"/>
</dbReference>
<organism evidence="2 3">
    <name type="scientific">Bacteroides stercoris</name>
    <dbReference type="NCBI Taxonomy" id="46506"/>
    <lineage>
        <taxon>Bacteria</taxon>
        <taxon>Pseudomonadati</taxon>
        <taxon>Bacteroidota</taxon>
        <taxon>Bacteroidia</taxon>
        <taxon>Bacteroidales</taxon>
        <taxon>Bacteroidaceae</taxon>
        <taxon>Bacteroides</taxon>
    </lineage>
</organism>
<dbReference type="EMBL" id="QSSV01000015">
    <property type="protein sequence ID" value="RGM12331.1"/>
    <property type="molecule type" value="Genomic_DNA"/>
</dbReference>
<sequence>MIKRQMRVMNFITRERVYRFLEEYSKSTLAKFLRSYFPKEVVDSLLASFEVRIDTRCCYKGDYAAILVFKSKDGKIRDVRMILFNPDTGMIVRDGDGDALIQHTKKQNSHVEYESVPYGDKYYSLAKELIEGYALTFLPTLFGMQRINGAKHIGVVTSPVDALVMSIIDPHRTWLATGHEGKFGIALYHPNVIQDLRETGVRVTLYPEFDGEAEAEQIKFHLLQNRIPADVYPHLDYLKNCEFVGHRKSIATIALKMIDMQFSYSDIMHALRLVDEQDIFHY</sequence>
<gene>
    <name evidence="2" type="ORF">DXC34_11860</name>
</gene>
<accession>A0A3E4UMK6</accession>
<reference evidence="2 3" key="1">
    <citation type="submission" date="2018-08" db="EMBL/GenBank/DDBJ databases">
        <title>A genome reference for cultivated species of the human gut microbiota.</title>
        <authorList>
            <person name="Zou Y."/>
            <person name="Xue W."/>
            <person name="Luo G."/>
        </authorList>
    </citation>
    <scope>NUCLEOTIDE SEQUENCE [LARGE SCALE GENOMIC DNA]</scope>
    <source>
        <strain evidence="2 3">TF03-6</strain>
    </source>
</reference>
<evidence type="ECO:0000313" key="3">
    <source>
        <dbReference type="Proteomes" id="UP000261223"/>
    </source>
</evidence>
<name>A0A3E4UMK6_BACSE</name>